<dbReference type="Gene3D" id="3.40.50.10420">
    <property type="entry name" value="NagB/RpiA/CoA transferase-like"/>
    <property type="match status" value="1"/>
</dbReference>
<feature type="repeat" description="ANK" evidence="1">
    <location>
        <begin position="93"/>
        <end position="125"/>
    </location>
</feature>
<dbReference type="Pfam" id="PF01812">
    <property type="entry name" value="5-FTHF_cyc-lig"/>
    <property type="match status" value="1"/>
</dbReference>
<dbReference type="SUPFAM" id="SSF100950">
    <property type="entry name" value="NagB/RpiA/CoA transferase-like"/>
    <property type="match status" value="1"/>
</dbReference>
<sequence length="411" mass="45376">MVRCNVKQNMENVGTVERLIRNQNLNVENRRGVKPLCLAVEKDNERITSLLIQNGANVNYPKGLLKTAVEHGNERMVELLLQNQVNVNSVDSLGETALHFASYKGYEKIVEKLLKKGANVNLEDVSGKTALHQAASFGREKVAELLLQNGANINQKDTQGKTALHFAAEHGHTKVVDLLREKGADINVVDNRGKTAAESTATLTTKKVLRNEIKKIISTMTAEDRLKQSASITSQILSMAIFMRSKRVSVYLSTESEVSTKEILNAMFAQGKEVFVPTYAGSTMKMVKINDIADYESLPLTKWNIKQPRASDSRENANLTGGLDLVLLPGVAFTKNGGRMGHGMGYYDKYLQGLFEACPSRVAPSEWRSNLDKKLKEGKTALIGLAFKQQMVDEVPIDVTDILLDVVVTSE</sequence>
<dbReference type="PANTHER" id="PTHR24118:SF99">
    <property type="entry name" value="POTE ANKYRIN DOMAIN FAMILY MEMBER 3C-RELATED"/>
    <property type="match status" value="1"/>
</dbReference>
<evidence type="ECO:0000256" key="1">
    <source>
        <dbReference type="PROSITE-ProRule" id="PRU00023"/>
    </source>
</evidence>
<dbReference type="Proteomes" id="UP001151699">
    <property type="component" value="Chromosome B"/>
</dbReference>
<dbReference type="FunFam" id="3.40.50.10420:FF:000007">
    <property type="entry name" value="5-formyltetrahydrofolate cyclo-ligase"/>
    <property type="match status" value="1"/>
</dbReference>
<dbReference type="AlphaFoldDB" id="A0A9Q0N0U5"/>
<dbReference type="PROSITE" id="PS50297">
    <property type="entry name" value="ANK_REP_REGION"/>
    <property type="match status" value="4"/>
</dbReference>
<accession>A0A9Q0N0U5</accession>
<reference evidence="2" key="1">
    <citation type="submission" date="2022-07" db="EMBL/GenBank/DDBJ databases">
        <authorList>
            <person name="Trinca V."/>
            <person name="Uliana J.V.C."/>
            <person name="Torres T.T."/>
            <person name="Ward R.J."/>
            <person name="Monesi N."/>
        </authorList>
    </citation>
    <scope>NUCLEOTIDE SEQUENCE</scope>
    <source>
        <strain evidence="2">HSMRA1968</strain>
        <tissue evidence="2">Whole embryos</tissue>
    </source>
</reference>
<dbReference type="PANTHER" id="PTHR24118">
    <property type="entry name" value="POTE ANKYRIN DOMAIN"/>
    <property type="match status" value="1"/>
</dbReference>
<dbReference type="Pfam" id="PF00023">
    <property type="entry name" value="Ank"/>
    <property type="match status" value="2"/>
</dbReference>
<dbReference type="InterPro" id="IPR002698">
    <property type="entry name" value="FTHF_cligase"/>
</dbReference>
<evidence type="ECO:0000313" key="3">
    <source>
        <dbReference type="Proteomes" id="UP001151699"/>
    </source>
</evidence>
<dbReference type="EMBL" id="WJQU01000002">
    <property type="protein sequence ID" value="KAJ6640892.1"/>
    <property type="molecule type" value="Genomic_DNA"/>
</dbReference>
<keyword evidence="1" id="KW-0040">ANK repeat</keyword>
<proteinExistence type="predicted"/>
<dbReference type="InterPro" id="IPR037171">
    <property type="entry name" value="NagB/RpiA_transferase-like"/>
</dbReference>
<dbReference type="InterPro" id="IPR036770">
    <property type="entry name" value="Ankyrin_rpt-contain_sf"/>
</dbReference>
<feature type="repeat" description="ANK" evidence="1">
    <location>
        <begin position="31"/>
        <end position="63"/>
    </location>
</feature>
<keyword evidence="3" id="KW-1185">Reference proteome</keyword>
<evidence type="ECO:0000313" key="2">
    <source>
        <dbReference type="EMBL" id="KAJ6640892.1"/>
    </source>
</evidence>
<organism evidence="2 3">
    <name type="scientific">Pseudolycoriella hygida</name>
    <dbReference type="NCBI Taxonomy" id="35572"/>
    <lineage>
        <taxon>Eukaryota</taxon>
        <taxon>Metazoa</taxon>
        <taxon>Ecdysozoa</taxon>
        <taxon>Arthropoda</taxon>
        <taxon>Hexapoda</taxon>
        <taxon>Insecta</taxon>
        <taxon>Pterygota</taxon>
        <taxon>Neoptera</taxon>
        <taxon>Endopterygota</taxon>
        <taxon>Diptera</taxon>
        <taxon>Nematocera</taxon>
        <taxon>Sciaroidea</taxon>
        <taxon>Sciaridae</taxon>
        <taxon>Pseudolycoriella</taxon>
    </lineage>
</organism>
<dbReference type="Gene3D" id="1.25.40.20">
    <property type="entry name" value="Ankyrin repeat-containing domain"/>
    <property type="match status" value="3"/>
</dbReference>
<comment type="caution">
    <text evidence="2">The sequence shown here is derived from an EMBL/GenBank/DDBJ whole genome shotgun (WGS) entry which is preliminary data.</text>
</comment>
<dbReference type="NCBIfam" id="TIGR02727">
    <property type="entry name" value="MTHFS_bact"/>
    <property type="match status" value="1"/>
</dbReference>
<dbReference type="PRINTS" id="PR01415">
    <property type="entry name" value="ANKYRIN"/>
</dbReference>
<feature type="repeat" description="ANK" evidence="1">
    <location>
        <begin position="126"/>
        <end position="158"/>
    </location>
</feature>
<name>A0A9Q0N0U5_9DIPT</name>
<dbReference type="InterPro" id="IPR024185">
    <property type="entry name" value="FTHF_cligase-like_sf"/>
</dbReference>
<dbReference type="SUPFAM" id="SSF48403">
    <property type="entry name" value="Ankyrin repeat"/>
    <property type="match status" value="1"/>
</dbReference>
<feature type="repeat" description="ANK" evidence="1">
    <location>
        <begin position="159"/>
        <end position="191"/>
    </location>
</feature>
<protein>
    <submittedName>
        <fullName evidence="2">5-formyltetrahydrofolate cyclo-ligase</fullName>
    </submittedName>
</protein>
<dbReference type="OrthoDB" id="2015992at2759"/>
<dbReference type="PROSITE" id="PS50088">
    <property type="entry name" value="ANK_REPEAT"/>
    <property type="match status" value="4"/>
</dbReference>
<dbReference type="SMART" id="SM00248">
    <property type="entry name" value="ANK"/>
    <property type="match status" value="5"/>
</dbReference>
<gene>
    <name evidence="2" type="primary">MTHFS</name>
    <name evidence="2" type="ORF">Bhyg_05825</name>
</gene>
<dbReference type="InterPro" id="IPR002110">
    <property type="entry name" value="Ankyrin_rpt"/>
</dbReference>
<dbReference type="Pfam" id="PF12796">
    <property type="entry name" value="Ank_2"/>
    <property type="match status" value="1"/>
</dbReference>